<protein>
    <submittedName>
        <fullName evidence="2">HK97 gp10 family phage protein</fullName>
    </submittedName>
</protein>
<dbReference type="InterPro" id="IPR010064">
    <property type="entry name" value="HK97-gp10_tail"/>
</dbReference>
<dbReference type="RefSeq" id="WP_010021652.1">
    <property type="nucleotide sequence ID" value="NZ_AZDS01000001.1"/>
</dbReference>
<sequence length="139" mass="15560">MADKFSNMNNLLNSVYDQVASKAHLDTSQKYKITGAGAKVLRKGLKASIIDRGHVTSHKETNQHRHLKDSVRTSKKDEKGMRIGNSMVGFDVNHAYIARFINDGTKKMVGDHFVDNTRMNSSDKVAEAMKDAYKDVTDD</sequence>
<dbReference type="KEGG" id="lfv:LF543_02600"/>
<name>A0AAE6NZU9_9LACO</name>
<feature type="region of interest" description="Disordered" evidence="1">
    <location>
        <begin position="56"/>
        <end position="80"/>
    </location>
</feature>
<reference evidence="2 3" key="1">
    <citation type="submission" date="2019-10" db="EMBL/GenBank/DDBJ databases">
        <title>Genome sequencing of Lactobacillus fructivorans.</title>
        <authorList>
            <person name="Kim K."/>
        </authorList>
    </citation>
    <scope>NUCLEOTIDE SEQUENCE [LARGE SCALE GENOMIC DNA]</scope>
    <source>
        <strain evidence="2 3">LF543</strain>
    </source>
</reference>
<dbReference type="EMBL" id="CP045562">
    <property type="protein sequence ID" value="QFX92511.1"/>
    <property type="molecule type" value="Genomic_DNA"/>
</dbReference>
<organism evidence="2 3">
    <name type="scientific">Fructilactobacillus fructivorans</name>
    <dbReference type="NCBI Taxonomy" id="1614"/>
    <lineage>
        <taxon>Bacteria</taxon>
        <taxon>Bacillati</taxon>
        <taxon>Bacillota</taxon>
        <taxon>Bacilli</taxon>
        <taxon>Lactobacillales</taxon>
        <taxon>Lactobacillaceae</taxon>
        <taxon>Fructilactobacillus</taxon>
    </lineage>
</organism>
<proteinExistence type="predicted"/>
<evidence type="ECO:0000313" key="3">
    <source>
        <dbReference type="Proteomes" id="UP000327194"/>
    </source>
</evidence>
<dbReference type="Proteomes" id="UP000327194">
    <property type="component" value="Chromosome"/>
</dbReference>
<dbReference type="NCBIfam" id="TIGR01725">
    <property type="entry name" value="phge_HK97_gp10"/>
    <property type="match status" value="1"/>
</dbReference>
<gene>
    <name evidence="2" type="ORF">LF543_02600</name>
</gene>
<accession>A0AAE6NZU9</accession>
<evidence type="ECO:0000256" key="1">
    <source>
        <dbReference type="SAM" id="MobiDB-lite"/>
    </source>
</evidence>
<dbReference type="AlphaFoldDB" id="A0AAE6NZU9"/>
<evidence type="ECO:0000313" key="2">
    <source>
        <dbReference type="EMBL" id="QFX92511.1"/>
    </source>
</evidence>